<sequence>MNKLEILKKDLDLLPPSMLVEVEHLVKKLKRQYKTTGKPVTLLSEVAAYAIEDDLPADLAEQHDHYLYGVSKM</sequence>
<evidence type="ECO:0000313" key="1">
    <source>
        <dbReference type="EMBL" id="CBX27450.1"/>
    </source>
</evidence>
<reference evidence="1" key="1">
    <citation type="journal article" date="2011" name="Environ. Microbiol.">
        <title>Genomic insights into the metabolic potential of the polycyclic aromatic hydrocarbon degrading sulfate-reducing Deltaproteobacterium N47.</title>
        <authorList>
            <person name="Bergmann F."/>
            <person name="Selesi D."/>
            <person name="Weinmaier T."/>
            <person name="Tischler P."/>
            <person name="Rattei T."/>
            <person name="Meckenstock R.U."/>
        </authorList>
    </citation>
    <scope>NUCLEOTIDE SEQUENCE</scope>
</reference>
<protein>
    <submittedName>
        <fullName evidence="1">Uncharacterized protein</fullName>
    </submittedName>
</protein>
<dbReference type="AlphaFoldDB" id="E1YA56"/>
<proteinExistence type="predicted"/>
<name>E1YA56_9BACT</name>
<gene>
    <name evidence="1" type="ORF">N47_H22720</name>
</gene>
<accession>E1YA56</accession>
<organism evidence="1">
    <name type="scientific">uncultured Desulfobacterium sp</name>
    <dbReference type="NCBI Taxonomy" id="201089"/>
    <lineage>
        <taxon>Bacteria</taxon>
        <taxon>Pseudomonadati</taxon>
        <taxon>Thermodesulfobacteriota</taxon>
        <taxon>Desulfobacteria</taxon>
        <taxon>Desulfobacterales</taxon>
        <taxon>Desulfobacteriaceae</taxon>
        <taxon>Desulfobacterium</taxon>
        <taxon>environmental samples</taxon>
    </lineage>
</organism>
<dbReference type="EMBL" id="FR695866">
    <property type="protein sequence ID" value="CBX27450.1"/>
    <property type="molecule type" value="Genomic_DNA"/>
</dbReference>